<dbReference type="InterPro" id="IPR043128">
    <property type="entry name" value="Rev_trsase/Diguanyl_cyclase"/>
</dbReference>
<dbReference type="GO" id="GO:0003887">
    <property type="term" value="F:DNA-directed DNA polymerase activity"/>
    <property type="evidence" value="ECO:0007669"/>
    <property type="project" value="TreeGrafter"/>
</dbReference>
<accession>A0A9D9ETT4</accession>
<evidence type="ECO:0000256" key="1">
    <source>
        <dbReference type="ARBA" id="ARBA00010945"/>
    </source>
</evidence>
<dbReference type="GO" id="GO:0042276">
    <property type="term" value="P:error-prone translesion synthesis"/>
    <property type="evidence" value="ECO:0007669"/>
    <property type="project" value="TreeGrafter"/>
</dbReference>
<comment type="similarity">
    <text evidence="1">Belongs to the DNA polymerase type-Y family.</text>
</comment>
<dbReference type="InterPro" id="IPR043502">
    <property type="entry name" value="DNA/RNA_pol_sf"/>
</dbReference>
<dbReference type="CDD" id="cd01700">
    <property type="entry name" value="PolY_Pol_V_umuC"/>
    <property type="match status" value="1"/>
</dbReference>
<dbReference type="EMBL" id="JADIMI010000034">
    <property type="protein sequence ID" value="MBO8451961.1"/>
    <property type="molecule type" value="Genomic_DNA"/>
</dbReference>
<dbReference type="Proteomes" id="UP000823661">
    <property type="component" value="Unassembled WGS sequence"/>
</dbReference>
<dbReference type="Pfam" id="PF11799">
    <property type="entry name" value="IMS_C"/>
    <property type="match status" value="1"/>
</dbReference>
<dbReference type="PANTHER" id="PTHR11076">
    <property type="entry name" value="DNA REPAIR POLYMERASE UMUC / TRANSFERASE FAMILY MEMBER"/>
    <property type="match status" value="1"/>
</dbReference>
<dbReference type="PROSITE" id="PS50173">
    <property type="entry name" value="UMUC"/>
    <property type="match status" value="1"/>
</dbReference>
<reference evidence="3" key="1">
    <citation type="submission" date="2020-10" db="EMBL/GenBank/DDBJ databases">
        <authorList>
            <person name="Gilroy R."/>
        </authorList>
    </citation>
    <scope>NUCLEOTIDE SEQUENCE</scope>
    <source>
        <strain evidence="3">B1-20833</strain>
    </source>
</reference>
<evidence type="ECO:0000313" key="3">
    <source>
        <dbReference type="EMBL" id="MBO8451961.1"/>
    </source>
</evidence>
<dbReference type="Gene3D" id="3.30.70.270">
    <property type="match status" value="1"/>
</dbReference>
<dbReference type="InterPro" id="IPR050116">
    <property type="entry name" value="DNA_polymerase-Y"/>
</dbReference>
<evidence type="ECO:0000259" key="2">
    <source>
        <dbReference type="PROSITE" id="PS50173"/>
    </source>
</evidence>
<dbReference type="GO" id="GO:0003684">
    <property type="term" value="F:damaged DNA binding"/>
    <property type="evidence" value="ECO:0007669"/>
    <property type="project" value="InterPro"/>
</dbReference>
<dbReference type="AlphaFoldDB" id="A0A9D9ETT4"/>
<dbReference type="Gene3D" id="3.30.1490.100">
    <property type="entry name" value="DNA polymerase, Y-family, little finger domain"/>
    <property type="match status" value="1"/>
</dbReference>
<proteinExistence type="inferred from homology"/>
<organism evidence="3 4">
    <name type="scientific">Candidatus Cryptobacteroides intestinavium</name>
    <dbReference type="NCBI Taxonomy" id="2840766"/>
    <lineage>
        <taxon>Bacteria</taxon>
        <taxon>Pseudomonadati</taxon>
        <taxon>Bacteroidota</taxon>
        <taxon>Bacteroidia</taxon>
        <taxon>Bacteroidales</taxon>
        <taxon>Candidatus Cryptobacteroides</taxon>
    </lineage>
</organism>
<dbReference type="Pfam" id="PF00817">
    <property type="entry name" value="IMS"/>
    <property type="match status" value="1"/>
</dbReference>
<protein>
    <recommendedName>
        <fullName evidence="2">UmuC domain-containing protein</fullName>
    </recommendedName>
</protein>
<dbReference type="Gene3D" id="3.40.1170.60">
    <property type="match status" value="1"/>
</dbReference>
<dbReference type="GO" id="GO:0005829">
    <property type="term" value="C:cytosol"/>
    <property type="evidence" value="ECO:0007669"/>
    <property type="project" value="TreeGrafter"/>
</dbReference>
<sequence length="449" mass="49949">MYALVDCNNFFVSCERVFRPQLEGRPVVVLSNNDGCVVARSNESKAMGIKMGTPFYQVKHLVEQGRLVACSSNYILYGDLSDRVMSILADAVPKIEIYSIDEAFLVMDGLSSERTVDICRELVGRIRKWVGIPVSIGVAPTKTLAKIASHFAKKYRGYKGVCVIDSDSKRMKALELTPIGDVWGVGRRNVVKMLDSGVRTAADFVSRPEEWVDRNFAVPGVRTWKELQGTVCLAEELPDRRKSICTSRSFADMIETEDAIAVKVADFAAHCARKLREEGTAASNVTTFLRTNRFRNDLAQYCPEVTVTLPVAANSTYEIVSASLRALKMIFRPGYQYKKAGVVVDGIVDYGSVQGVIFDFDDSMRHRQDVLSSVMDAVNENRRFSQAGIGQPGQPSIPGDGMNSRRRHMTGRDVIGLASQHLGHFADGIRSEHRSRLYSTDFKDILEIH</sequence>
<gene>
    <name evidence="3" type="ORF">IAC06_03640</name>
</gene>
<comment type="caution">
    <text evidence="3">The sequence shown here is derived from an EMBL/GenBank/DDBJ whole genome shotgun (WGS) entry which is preliminary data.</text>
</comment>
<name>A0A9D9ETT4_9BACT</name>
<dbReference type="SUPFAM" id="SSF56672">
    <property type="entry name" value="DNA/RNA polymerases"/>
    <property type="match status" value="1"/>
</dbReference>
<dbReference type="InterPro" id="IPR001126">
    <property type="entry name" value="UmuC"/>
</dbReference>
<evidence type="ECO:0000313" key="4">
    <source>
        <dbReference type="Proteomes" id="UP000823661"/>
    </source>
</evidence>
<dbReference type="GO" id="GO:0009432">
    <property type="term" value="P:SOS response"/>
    <property type="evidence" value="ECO:0007669"/>
    <property type="project" value="TreeGrafter"/>
</dbReference>
<dbReference type="InterPro" id="IPR017961">
    <property type="entry name" value="DNA_pol_Y-fam_little_finger"/>
</dbReference>
<dbReference type="SUPFAM" id="SSF100879">
    <property type="entry name" value="Lesion bypass DNA polymerase (Y-family), little finger domain"/>
    <property type="match status" value="1"/>
</dbReference>
<reference evidence="3" key="2">
    <citation type="journal article" date="2021" name="PeerJ">
        <title>Extensive microbial diversity within the chicken gut microbiome revealed by metagenomics and culture.</title>
        <authorList>
            <person name="Gilroy R."/>
            <person name="Ravi A."/>
            <person name="Getino M."/>
            <person name="Pursley I."/>
            <person name="Horton D.L."/>
            <person name="Alikhan N.F."/>
            <person name="Baker D."/>
            <person name="Gharbi K."/>
            <person name="Hall N."/>
            <person name="Watson M."/>
            <person name="Adriaenssens E.M."/>
            <person name="Foster-Nyarko E."/>
            <person name="Jarju S."/>
            <person name="Secka A."/>
            <person name="Antonio M."/>
            <person name="Oren A."/>
            <person name="Chaudhuri R.R."/>
            <person name="La Ragione R."/>
            <person name="Hildebrand F."/>
            <person name="Pallen M.J."/>
        </authorList>
    </citation>
    <scope>NUCLEOTIDE SEQUENCE</scope>
    <source>
        <strain evidence="3">B1-20833</strain>
    </source>
</reference>
<dbReference type="InterPro" id="IPR036775">
    <property type="entry name" value="DNA_pol_Y-fam_lit_finger_sf"/>
</dbReference>
<dbReference type="GO" id="GO:0006281">
    <property type="term" value="P:DNA repair"/>
    <property type="evidence" value="ECO:0007669"/>
    <property type="project" value="InterPro"/>
</dbReference>
<dbReference type="PANTHER" id="PTHR11076:SF34">
    <property type="entry name" value="PROTEIN UMUC"/>
    <property type="match status" value="1"/>
</dbReference>
<feature type="domain" description="UmuC" evidence="2">
    <location>
        <begin position="2"/>
        <end position="186"/>
    </location>
</feature>